<feature type="compositionally biased region" description="Acidic residues" evidence="1">
    <location>
        <begin position="120"/>
        <end position="140"/>
    </location>
</feature>
<evidence type="ECO:0000256" key="1">
    <source>
        <dbReference type="SAM" id="MobiDB-lite"/>
    </source>
</evidence>
<dbReference type="Proteomes" id="UP000436088">
    <property type="component" value="Unassembled WGS sequence"/>
</dbReference>
<evidence type="ECO:0000313" key="2">
    <source>
        <dbReference type="EMBL" id="KAE8701478.1"/>
    </source>
</evidence>
<dbReference type="AlphaFoldDB" id="A0A6A3ABJ0"/>
<keyword evidence="3" id="KW-1185">Reference proteome</keyword>
<dbReference type="PANTHER" id="PTHR36715">
    <property type="entry name" value="BNAANNG41370D PROTEIN"/>
    <property type="match status" value="1"/>
</dbReference>
<dbReference type="EMBL" id="VEPZ02001023">
    <property type="protein sequence ID" value="KAE8701478.1"/>
    <property type="molecule type" value="Genomic_DNA"/>
</dbReference>
<organism evidence="2 3">
    <name type="scientific">Hibiscus syriacus</name>
    <name type="common">Rose of Sharon</name>
    <dbReference type="NCBI Taxonomy" id="106335"/>
    <lineage>
        <taxon>Eukaryota</taxon>
        <taxon>Viridiplantae</taxon>
        <taxon>Streptophyta</taxon>
        <taxon>Embryophyta</taxon>
        <taxon>Tracheophyta</taxon>
        <taxon>Spermatophyta</taxon>
        <taxon>Magnoliopsida</taxon>
        <taxon>eudicotyledons</taxon>
        <taxon>Gunneridae</taxon>
        <taxon>Pentapetalae</taxon>
        <taxon>rosids</taxon>
        <taxon>malvids</taxon>
        <taxon>Malvales</taxon>
        <taxon>Malvaceae</taxon>
        <taxon>Malvoideae</taxon>
        <taxon>Hibiscus</taxon>
    </lineage>
</organism>
<comment type="caution">
    <text evidence="2">The sequence shown here is derived from an EMBL/GenBank/DDBJ whole genome shotgun (WGS) entry which is preliminary data.</text>
</comment>
<feature type="region of interest" description="Disordered" evidence="1">
    <location>
        <begin position="120"/>
        <end position="145"/>
    </location>
</feature>
<accession>A0A6A3ABJ0</accession>
<sequence>MNSPRLSSSLLGASISHSTFGSAIAMKMEEIHILRTKPHVLQVLAMEYCAMMHVEKICLVEGAVVPSGGSSGGNWDPWRFKGANPSLTVIDYRTRHVSGTTQIRPHRSLPSETLLYDTDFDIDSDSDIDSSSDDESEYEEPSTSHNRRQVEECFRVRCSGSGHFVCDEWEDSYFSSGKGVRTLAISAPFSSPAVVFSAGVSLSSRRVAVGAWDTRLCRRVPAIVAEWRPKQSPEKITAVNMDDGVEKVYTRGDVTGKLTVSDMRMVISSLRNLTAY</sequence>
<reference evidence="2" key="1">
    <citation type="submission" date="2019-09" db="EMBL/GenBank/DDBJ databases">
        <title>Draft genome information of white flower Hibiscus syriacus.</title>
        <authorList>
            <person name="Kim Y.-M."/>
        </authorList>
    </citation>
    <scope>NUCLEOTIDE SEQUENCE [LARGE SCALE GENOMIC DNA]</scope>
    <source>
        <strain evidence="2">YM2019G1</strain>
    </source>
</reference>
<proteinExistence type="predicted"/>
<evidence type="ECO:0000313" key="3">
    <source>
        <dbReference type="Proteomes" id="UP000436088"/>
    </source>
</evidence>
<gene>
    <name evidence="2" type="ORF">F3Y22_tig00110547pilonHSYRG00019</name>
</gene>
<name>A0A6A3ABJ0_HIBSY</name>
<protein>
    <submittedName>
        <fullName evidence="2">Uncharacterized protein</fullName>
    </submittedName>
</protein>
<dbReference type="PANTHER" id="PTHR36715:SF1">
    <property type="entry name" value="PROTEIN, PUTATIVE-RELATED"/>
    <property type="match status" value="1"/>
</dbReference>